<dbReference type="Pfam" id="PF11255">
    <property type="entry name" value="DUF3054"/>
    <property type="match status" value="1"/>
</dbReference>
<dbReference type="PANTHER" id="PTHR35283:SF3">
    <property type="entry name" value="T12C22.21 PROTEIN"/>
    <property type="match status" value="1"/>
</dbReference>
<feature type="transmembrane region" description="Helical" evidence="1">
    <location>
        <begin position="12"/>
        <end position="32"/>
    </location>
</feature>
<name>A0A6J4K2Q1_9CHLR</name>
<proteinExistence type="predicted"/>
<feature type="transmembrane region" description="Helical" evidence="1">
    <location>
        <begin position="106"/>
        <end position="130"/>
    </location>
</feature>
<dbReference type="InterPro" id="IPR021414">
    <property type="entry name" value="DUF3054"/>
</dbReference>
<keyword evidence="1" id="KW-0472">Membrane</keyword>
<evidence type="ECO:0008006" key="3">
    <source>
        <dbReference type="Google" id="ProtNLM"/>
    </source>
</evidence>
<dbReference type="PANTHER" id="PTHR35283">
    <property type="entry name" value="T12C22.21 PROTEIN"/>
    <property type="match status" value="1"/>
</dbReference>
<feature type="transmembrane region" description="Helical" evidence="1">
    <location>
        <begin position="44"/>
        <end position="64"/>
    </location>
</feature>
<accession>A0A6J4K2Q1</accession>
<dbReference type="EMBL" id="CADCTK010001027">
    <property type="protein sequence ID" value="CAA9294263.1"/>
    <property type="molecule type" value="Genomic_DNA"/>
</dbReference>
<organism evidence="2">
    <name type="scientific">uncultured Chloroflexia bacterium</name>
    <dbReference type="NCBI Taxonomy" id="1672391"/>
    <lineage>
        <taxon>Bacteria</taxon>
        <taxon>Bacillati</taxon>
        <taxon>Chloroflexota</taxon>
        <taxon>Chloroflexia</taxon>
        <taxon>environmental samples</taxon>
    </lineage>
</organism>
<reference evidence="2" key="1">
    <citation type="submission" date="2020-02" db="EMBL/GenBank/DDBJ databases">
        <authorList>
            <person name="Meier V. D."/>
        </authorList>
    </citation>
    <scope>NUCLEOTIDE SEQUENCE</scope>
    <source>
        <strain evidence="2">AVDCRST_MAG26</strain>
    </source>
</reference>
<sequence>MKALPSFRENTLAILIAGDVVAFLGWVVAGLSSHRMGTNIVANLARVVAPFLIGWFVVAPFTGAYRRDLLRNPRAFLGRSALAWLLGVGLGLALRARPFGSGFVPAFAAVTYAVTGVFVLGWRAAFVWLWQR</sequence>
<feature type="transmembrane region" description="Helical" evidence="1">
    <location>
        <begin position="76"/>
        <end position="94"/>
    </location>
</feature>
<keyword evidence="1" id="KW-1133">Transmembrane helix</keyword>
<evidence type="ECO:0000313" key="2">
    <source>
        <dbReference type="EMBL" id="CAA9294263.1"/>
    </source>
</evidence>
<dbReference type="AlphaFoldDB" id="A0A6J4K2Q1"/>
<protein>
    <recommendedName>
        <fullName evidence="3">DUF3054 domain-containing protein</fullName>
    </recommendedName>
</protein>
<gene>
    <name evidence="2" type="ORF">AVDCRST_MAG26-4335</name>
</gene>
<evidence type="ECO:0000256" key="1">
    <source>
        <dbReference type="SAM" id="Phobius"/>
    </source>
</evidence>
<keyword evidence="1" id="KW-0812">Transmembrane</keyword>